<evidence type="ECO:0000313" key="2">
    <source>
        <dbReference type="EMBL" id="SEN98151.1"/>
    </source>
</evidence>
<reference evidence="3" key="1">
    <citation type="submission" date="2016-10" db="EMBL/GenBank/DDBJ databases">
        <authorList>
            <person name="Varghese N."/>
            <person name="Submissions S."/>
        </authorList>
    </citation>
    <scope>NUCLEOTIDE SEQUENCE [LARGE SCALE GENOMIC DNA]</scope>
    <source>
        <strain evidence="3">B48,IBRC-M 10115,DSM 25386,CECT 8001</strain>
    </source>
</reference>
<protein>
    <submittedName>
        <fullName evidence="2">DnaA N-terminal domain-containing protein</fullName>
    </submittedName>
</protein>
<dbReference type="InterPro" id="IPR024633">
    <property type="entry name" value="DnaA_N_dom"/>
</dbReference>
<proteinExistence type="predicted"/>
<dbReference type="Gene3D" id="3.30.300.180">
    <property type="match status" value="1"/>
</dbReference>
<dbReference type="InterPro" id="IPR038454">
    <property type="entry name" value="DnaA_N_sf"/>
</dbReference>
<evidence type="ECO:0000313" key="3">
    <source>
        <dbReference type="Proteomes" id="UP000198553"/>
    </source>
</evidence>
<dbReference type="RefSeq" id="WP_090750668.1">
    <property type="nucleotide sequence ID" value="NZ_FOBW01000036.1"/>
</dbReference>
<gene>
    <name evidence="2" type="ORF">SAMN05192533_1368</name>
</gene>
<accession>A0A1H8KZ88</accession>
<dbReference type="OrthoDB" id="2966216at2"/>
<organism evidence="2 3">
    <name type="scientific">Mesobacillus persicus</name>
    <dbReference type="NCBI Taxonomy" id="930146"/>
    <lineage>
        <taxon>Bacteria</taxon>
        <taxon>Bacillati</taxon>
        <taxon>Bacillota</taxon>
        <taxon>Bacilli</taxon>
        <taxon>Bacillales</taxon>
        <taxon>Bacillaceae</taxon>
        <taxon>Mesobacillus</taxon>
    </lineage>
</organism>
<dbReference type="STRING" id="930146.SAMN05192533_1368"/>
<dbReference type="Pfam" id="PF11638">
    <property type="entry name" value="DnaA_N"/>
    <property type="match status" value="1"/>
</dbReference>
<sequence>MAPFRNNRKRSMKRKNKQLLVSPLTPNEKQFLDIVENIGTSRALQLIVSYTKQESSTESIQIEQKKQHQEIEGLQKRLAVIETVISELQTEKSTQKASQSTQLIKDELEVFHWWNQVLSEIQLVISKPSYDTWIKGTFAKRLDEDTIVVFSKNQFQSDWLEERYKDTIFHAVKAVTGRTYEIEFGVHEG</sequence>
<dbReference type="AlphaFoldDB" id="A0A1H8KZ88"/>
<name>A0A1H8KZ88_9BACI</name>
<dbReference type="Proteomes" id="UP000198553">
    <property type="component" value="Unassembled WGS sequence"/>
</dbReference>
<dbReference type="EMBL" id="FOBW01000036">
    <property type="protein sequence ID" value="SEN98151.1"/>
    <property type="molecule type" value="Genomic_DNA"/>
</dbReference>
<evidence type="ECO:0000259" key="1">
    <source>
        <dbReference type="Pfam" id="PF11638"/>
    </source>
</evidence>
<keyword evidence="3" id="KW-1185">Reference proteome</keyword>
<feature type="domain" description="DnaA N-terminal" evidence="1">
    <location>
        <begin position="113"/>
        <end position="173"/>
    </location>
</feature>